<dbReference type="Gene3D" id="3.40.50.360">
    <property type="match status" value="2"/>
</dbReference>
<dbReference type="SUPFAM" id="SSF56176">
    <property type="entry name" value="FAD-binding/transporter-associated domain-like"/>
    <property type="match status" value="1"/>
</dbReference>
<dbReference type="InterPro" id="IPR003495">
    <property type="entry name" value="CobW/HypB/UreG_nucleotide-bd"/>
</dbReference>
<evidence type="ECO:0000256" key="2">
    <source>
        <dbReference type="ARBA" id="ARBA00022630"/>
    </source>
</evidence>
<keyword evidence="8" id="KW-0067">ATP-binding</keyword>
<dbReference type="Gene3D" id="3.20.20.140">
    <property type="entry name" value="Metal-dependent hydrolases"/>
    <property type="match status" value="1"/>
</dbReference>
<dbReference type="Gene3D" id="3.30.1220.10">
    <property type="entry name" value="CobW-like, C-terminal domain"/>
    <property type="match status" value="1"/>
</dbReference>
<dbReference type="PANTHER" id="PTHR13748:SF59">
    <property type="entry name" value="COBW C-TERMINAL DOMAIN-CONTAINING PROTEIN"/>
    <property type="match status" value="1"/>
</dbReference>
<evidence type="ECO:0000256" key="13">
    <source>
        <dbReference type="ARBA" id="ARBA00049117"/>
    </source>
</evidence>
<dbReference type="Pfam" id="PF09084">
    <property type="entry name" value="NMT1"/>
    <property type="match status" value="1"/>
</dbReference>
<evidence type="ECO:0000256" key="15">
    <source>
        <dbReference type="SAM" id="Phobius"/>
    </source>
</evidence>
<keyword evidence="5" id="KW-0547">Nucleotide-binding</keyword>
<dbReference type="Pfam" id="PF07683">
    <property type="entry name" value="CobW_C"/>
    <property type="match status" value="1"/>
</dbReference>
<dbReference type="InterPro" id="IPR016166">
    <property type="entry name" value="FAD-bd_PCMH"/>
</dbReference>
<evidence type="ECO:0000256" key="10">
    <source>
        <dbReference type="ARBA" id="ARBA00023136"/>
    </source>
</evidence>
<dbReference type="InterPro" id="IPR015168">
    <property type="entry name" value="SsuA/THI5"/>
</dbReference>
<dbReference type="CDD" id="cd03293">
    <property type="entry name" value="ABC_NrtD_SsuB_transporters"/>
    <property type="match status" value="1"/>
</dbReference>
<dbReference type="SUPFAM" id="SSF161098">
    <property type="entry name" value="MetI-like"/>
    <property type="match status" value="1"/>
</dbReference>
<dbReference type="Gene3D" id="3.40.50.300">
    <property type="entry name" value="P-loop containing nucleotide triphosphate hydrolases"/>
    <property type="match status" value="2"/>
</dbReference>
<sequence length="2714" mass="298462">MPTKKVSSMKRILLATTALAFAASGAHAADKFVFGTNWLAQPEHGGFYQSVADGTYEACGLDVEIQQGGPQVNNRALLLAGRIDAHMGGNMLEAFSAVEQDIPVVVVAASFQKEPQVLMTHPDQGFDSFEDLKEADEFILGDQGFQSYYQWMITEFGFDASKRVPYTFNPAPFIANPRSVQQGYITSEPFAVEREGGFVPNLFLVADFGFDTYSTTIEVMQASIDEKPEAVNCFVEGSILGWYNYLYGDNAAANALIQADNPDMSDEQIAFSINKLKEYGIVDSGDTETMGIGAMTDERMQSFYEKMVSAGVAAEGIDISAAYTLDYAETGDTQLVLRGVGKAFGDVVALRDVDMTINQGDFLSLLGPSGCGKSTALRLIAGLSAPSAGRLEWFGPPMGKTDVGFVFQEPTLMPWATVYDNVWLPLRLQGVSRDAARDRVAAVLEQVNLTGFEEAVPRELSGGMKMRTSIARALVTRPRVLLMDEPFAALDEITRNQLNNDLLALWEKERFTVIFVTHSVFESVYLASRIVVMAAKPGRVFDQMAVDAPYPRDEAFRTSEGYAHVTRSASTMLRAAMGLDPADALAGADAEELARRRQRRFEKIGRWALPLMIMVTAIWLWDRICVWNEIPHFILPRPGVVLETLVADAGLLFSSLWVTLKITFLSLLLAVAGGVGLSVLFTQSKWVEMSFFPFAVILQVTPIVAIFPLINIYVENQTAKLLLCAWIVAFFPILSNTTLGLNSVDRNLLDLFKLNGATRWQTLWHLRLPAAMPYFLGGLKIAGGLALIGAVVAEFVAGSAGQSSGLASRIIEAGYRLNAPRLFAALILISFTGIVIFLALSWLSNRILRRWHESALSQVVDGRIGSIVPAAADVRRAENDMAGRIVSPCFTDCHTHLDKGHIWLRRPNPDGTFMGALESVGEDRVAHWSAGDVEARMEFGLRCAYAHGTRAVRTHLDSISPQDAISWPVFEAMRERWAGRIELQGACLLGIEGVRDADWFATLASRVAAAGGMLGAVAYMVPDLDALLDRIFAAAIEHGLDLDFHADETGDVDARALRHIADAAARHRFDGRILIGHCCSLARQPDAEVLATLDAVAAQTISVVSLPMCNLYLQDRRTDGTTPRWRGVTLLHEMAARGINVAVASDNTRDPFYAYGDLDMLEVYRMATRICHFDHPVGDWPKTVFANPAAAMGLDAAHGRIAVGEPADLILYEGRSWTELLSRPEANRMVIRNGALIDRTIPAYDELDHLMEIEDNEKIVQQKSRDFYWYSPVLKERLDHVTGDLIVSPKDEDELIRVLKACFAHDVPVTPRGTGTGNYGQAMPLSGGVVLSLADMNEIKEIAPGRVVCGPGVICADLDKAAKAESNQELRMHPSTAHTATIGGFIAGGSGGVGSIRWGGLRDWGNVIRLRVVTMEAEPRVLELTGADLHKVTHAYGTNGIITEVEMPLTTAYDWADVIVAFDDFMEAARFANELGRQDGILLKLNAVVAAPAPYDYFKRHRKFLKQGENTVLVMVAPQSLDAFLAFAGDHGGRIAFNRPETSADDLKGLPPAYELAWNHTTLRGLRVDPAITYLQVLYPFPNQLALIEELHTRFEGEVIDHLEFVRFDGDVTCFGLPMVRYSTEERLEEIMDIFNATGAPIFNPHRYTLEEGGMKQTDAVQLAFKREADPKGLLNPGKMIAWDDPDYDFDSGGVWLFKGLQKAAGHEVDDCDLYAEDFDPRLTREERLGYHDIGANTAPVQNYVDRLRAADALVLCYPVWNFGYPAMLKGYFDRVFLPGVSFTIVDGQVRPCLHNIGKVAVITTYGGSRTRAILMGDPPRKLANRVLRVIVKPGAPFSYLAHYDMNRNGPVLMRVLVIYSHPVPESFCAALRDTVMAALGEAGHETRLLDLYAIGFDPVMACDERRTYNDDGNPHPLPDHAEHLKWADAMVFVYPTWWYGLPAMLKGWLDRVWTPEITFDIAKDTGRISPKMTHIRKLGIVTTCGAPKWWSHMVGHPGRRTLSRGMRALFHKRCKTVFMAHYLMDVSTPQSRAAFLARVRDKMLGRKAFPMDMATDKTPVTVLTGYLGAGKTTLLNRILTEDHGKKYAVIVNEFGEVGIDNDLVVDADEEIFEMNNGCICCTVRGDLIRILSGLMKRAGQFDGILLETTGLADPAPVAQTFFVDEDISARTRLDAIVTVADAMHLTGELDRAPEAQEQIAFGDIVLLNKTDLVTEDDLVGVEARIRRINPTAQIVRTMRADVPLETILGRHAFDLERILENVPDFLGHDDHGRDHGHDHHHDHHHEDANRHDAHVGSFSLVTEAPLDPEKFFPWVQMISQEFGIDLLRMKGILAFKDDPKRYVAQAVHMMLEGDHSREWRDDEPRVSRMVFIGRNLPRDIIEDGFMKCRAAGAPLTGGGFAGRAYAVADGDGHVHVCGFDGSVAARKLHEGAILAVATDEKSGAIITAGDDGKAIRIRPDGEPETLHDGRKWVDTVAASPRGHVAWSAGKTIYLLPKGADNPVEASAASSISALSFSPDGKWLGAAVYGGAFLIRLSKPSETAMLSWQGAHNAIGFSPDGRFCVTSMLENALHVWRIDKPEEKHGKMGGYPAKPVSYDWTADGRYLATAGAEVLVLWPFFGADGPIGQQAGVFSREQDLLSRTVAARPNSQQIAIGYVDGSVALFDRKTQQFMDIATEHAAGAVNALSFSADGRWLGFTRERGVAGLADLGKG</sequence>
<comment type="subcellular location">
    <subcellularLocation>
        <location evidence="1">Membrane</location>
        <topology evidence="1">Multi-pass membrane protein</topology>
    </subcellularLocation>
</comment>
<proteinExistence type="inferred from homology"/>
<dbReference type="FunFam" id="3.20.20.140:FF:000019">
    <property type="entry name" value="Cytosine deaminase"/>
    <property type="match status" value="1"/>
</dbReference>
<dbReference type="Proteomes" id="UP001178507">
    <property type="component" value="Unassembled WGS sequence"/>
</dbReference>
<dbReference type="Pfam" id="PF00528">
    <property type="entry name" value="BPD_transp_1"/>
    <property type="match status" value="1"/>
</dbReference>
<dbReference type="SUPFAM" id="SSF52540">
    <property type="entry name" value="P-loop containing nucleoside triphosphate hydrolases"/>
    <property type="match status" value="2"/>
</dbReference>
<dbReference type="Gene3D" id="3.40.190.10">
    <property type="entry name" value="Periplasmic binding protein-like II"/>
    <property type="match status" value="2"/>
</dbReference>
<evidence type="ECO:0000256" key="16">
    <source>
        <dbReference type="SAM" id="SignalP"/>
    </source>
</evidence>
<dbReference type="SUPFAM" id="SSF82171">
    <property type="entry name" value="DPP6 N-terminal domain-like"/>
    <property type="match status" value="1"/>
</dbReference>
<dbReference type="InterPro" id="IPR000515">
    <property type="entry name" value="MetI-like"/>
</dbReference>
<name>A0AA36IQU3_9DINO</name>
<keyword evidence="6" id="KW-0378">Hydrolase</keyword>
<keyword evidence="11" id="KW-0143">Chaperone</keyword>
<evidence type="ECO:0000313" key="21">
    <source>
        <dbReference type="Proteomes" id="UP001178507"/>
    </source>
</evidence>
<dbReference type="EMBL" id="CAUJNA010002223">
    <property type="protein sequence ID" value="CAJ1391172.1"/>
    <property type="molecule type" value="Genomic_DNA"/>
</dbReference>
<dbReference type="CDD" id="cd03112">
    <property type="entry name" value="CobW-like"/>
    <property type="match status" value="1"/>
</dbReference>
<keyword evidence="9 15" id="KW-1133">Transmembrane helix</keyword>
<dbReference type="Pfam" id="PF07969">
    <property type="entry name" value="Amidohydro_3"/>
    <property type="match status" value="1"/>
</dbReference>
<evidence type="ECO:0000256" key="11">
    <source>
        <dbReference type="ARBA" id="ARBA00023186"/>
    </source>
</evidence>
<feature type="transmembrane region" description="Helical" evidence="15">
    <location>
        <begin position="641"/>
        <end position="660"/>
    </location>
</feature>
<dbReference type="Pfam" id="PF02525">
    <property type="entry name" value="Flavodoxin_2"/>
    <property type="match status" value="2"/>
</dbReference>
<dbReference type="SUPFAM" id="SSF55103">
    <property type="entry name" value="FAD-linked oxidases, C-terminal domain"/>
    <property type="match status" value="1"/>
</dbReference>
<dbReference type="Gene3D" id="1.10.3720.10">
    <property type="entry name" value="MetI-like"/>
    <property type="match status" value="1"/>
</dbReference>
<dbReference type="GO" id="GO:0055085">
    <property type="term" value="P:transmembrane transport"/>
    <property type="evidence" value="ECO:0007669"/>
    <property type="project" value="InterPro"/>
</dbReference>
<dbReference type="PROSITE" id="PS50928">
    <property type="entry name" value="ABC_TM1"/>
    <property type="match status" value="1"/>
</dbReference>
<keyword evidence="7" id="KW-0274">FAD</keyword>
<dbReference type="InterPro" id="IPR011629">
    <property type="entry name" value="CobW-like_C"/>
</dbReference>
<dbReference type="InterPro" id="IPR029039">
    <property type="entry name" value="Flavoprotein-like_sf"/>
</dbReference>
<dbReference type="NCBIfam" id="NF005759">
    <property type="entry name" value="PRK07583.1"/>
    <property type="match status" value="1"/>
</dbReference>
<feature type="chain" id="PRO_5041238539" evidence="16">
    <location>
        <begin position="29"/>
        <end position="2714"/>
    </location>
</feature>
<dbReference type="PROSITE" id="PS50893">
    <property type="entry name" value="ABC_TRANSPORTER_2"/>
    <property type="match status" value="1"/>
</dbReference>
<dbReference type="InterPro" id="IPR015943">
    <property type="entry name" value="WD40/YVTN_repeat-like_dom_sf"/>
</dbReference>
<evidence type="ECO:0000256" key="8">
    <source>
        <dbReference type="ARBA" id="ARBA00022840"/>
    </source>
</evidence>
<accession>A0AA36IQU3</accession>
<dbReference type="GO" id="GO:0016810">
    <property type="term" value="F:hydrolase activity, acting on carbon-nitrogen (but not peptide) bonds"/>
    <property type="evidence" value="ECO:0007669"/>
    <property type="project" value="InterPro"/>
</dbReference>
<dbReference type="InterPro" id="IPR036318">
    <property type="entry name" value="FAD-bd_PCMH-like_sf"/>
</dbReference>
<feature type="transmembrane region" description="Helical" evidence="15">
    <location>
        <begin position="721"/>
        <end position="741"/>
    </location>
</feature>
<evidence type="ECO:0000256" key="7">
    <source>
        <dbReference type="ARBA" id="ARBA00022827"/>
    </source>
</evidence>
<evidence type="ECO:0000256" key="9">
    <source>
        <dbReference type="ARBA" id="ARBA00022989"/>
    </source>
</evidence>
<dbReference type="InterPro" id="IPR027417">
    <property type="entry name" value="P-loop_NTPase"/>
</dbReference>
<dbReference type="InterPro" id="IPR003593">
    <property type="entry name" value="AAA+_ATPase"/>
</dbReference>
<feature type="signal peptide" evidence="16">
    <location>
        <begin position="1"/>
        <end position="28"/>
    </location>
</feature>
<reference evidence="20" key="1">
    <citation type="submission" date="2023-08" db="EMBL/GenBank/DDBJ databases">
        <authorList>
            <person name="Chen Y."/>
            <person name="Shah S."/>
            <person name="Dougan E. K."/>
            <person name="Thang M."/>
            <person name="Chan C."/>
        </authorList>
    </citation>
    <scope>NUCLEOTIDE SEQUENCE</scope>
</reference>
<evidence type="ECO:0000256" key="1">
    <source>
        <dbReference type="ARBA" id="ARBA00004141"/>
    </source>
</evidence>
<dbReference type="Pfam" id="PF00005">
    <property type="entry name" value="ABC_tran"/>
    <property type="match status" value="1"/>
</dbReference>
<dbReference type="InterPro" id="IPR003680">
    <property type="entry name" value="Flavodoxin_fold"/>
</dbReference>
<evidence type="ECO:0000256" key="6">
    <source>
        <dbReference type="ARBA" id="ARBA00022801"/>
    </source>
</evidence>
<dbReference type="SUPFAM" id="SSF51556">
    <property type="entry name" value="Metallo-dependent hydrolases"/>
    <property type="match status" value="1"/>
</dbReference>
<feature type="domain" description="ABC transporter" evidence="17">
    <location>
        <begin position="335"/>
        <end position="560"/>
    </location>
</feature>
<dbReference type="InterPro" id="IPR051316">
    <property type="entry name" value="Zinc-reg_GTPase_activator"/>
</dbReference>
<dbReference type="SUPFAM" id="SSF52218">
    <property type="entry name" value="Flavoproteins"/>
    <property type="match status" value="2"/>
</dbReference>
<dbReference type="Gene3D" id="2.130.10.10">
    <property type="entry name" value="YVTN repeat-like/Quinoprotein amine dehydrogenase"/>
    <property type="match status" value="2"/>
</dbReference>
<feature type="transmembrane region" description="Helical" evidence="15">
    <location>
        <begin position="511"/>
        <end position="532"/>
    </location>
</feature>
<evidence type="ECO:0000256" key="14">
    <source>
        <dbReference type="SAM" id="MobiDB-lite"/>
    </source>
</evidence>
<dbReference type="GO" id="GO:0016887">
    <property type="term" value="F:ATP hydrolysis activity"/>
    <property type="evidence" value="ECO:0007669"/>
    <property type="project" value="InterPro"/>
</dbReference>
<dbReference type="SUPFAM" id="SSF53850">
    <property type="entry name" value="Periplasmic binding protein-like II"/>
    <property type="match status" value="1"/>
</dbReference>
<dbReference type="InterPro" id="IPR003439">
    <property type="entry name" value="ABC_transporter-like_ATP-bd"/>
</dbReference>
<dbReference type="PROSITE" id="PS51387">
    <property type="entry name" value="FAD_PCMH"/>
    <property type="match status" value="1"/>
</dbReference>
<dbReference type="GO" id="GO:0005524">
    <property type="term" value="F:ATP binding"/>
    <property type="evidence" value="ECO:0007669"/>
    <property type="project" value="UniProtKB-KW"/>
</dbReference>
<dbReference type="InterPro" id="IPR013108">
    <property type="entry name" value="Amidohydro_3"/>
</dbReference>
<dbReference type="GO" id="GO:0016020">
    <property type="term" value="C:membrane"/>
    <property type="evidence" value="ECO:0007669"/>
    <property type="project" value="UniProtKB-SubCell"/>
</dbReference>
<comment type="catalytic activity">
    <reaction evidence="13">
        <text>GTP + H2O = GDP + phosphate + H(+)</text>
        <dbReference type="Rhea" id="RHEA:19669"/>
        <dbReference type="ChEBI" id="CHEBI:15377"/>
        <dbReference type="ChEBI" id="CHEBI:15378"/>
        <dbReference type="ChEBI" id="CHEBI:37565"/>
        <dbReference type="ChEBI" id="CHEBI:43474"/>
        <dbReference type="ChEBI" id="CHEBI:58189"/>
    </reaction>
    <physiologicalReaction direction="left-to-right" evidence="13">
        <dbReference type="Rhea" id="RHEA:19670"/>
    </physiologicalReaction>
</comment>
<dbReference type="GO" id="GO:0071949">
    <property type="term" value="F:FAD binding"/>
    <property type="evidence" value="ECO:0007669"/>
    <property type="project" value="InterPro"/>
</dbReference>
<feature type="domain" description="ABC transmembrane type-1" evidence="18">
    <location>
        <begin position="656"/>
        <end position="844"/>
    </location>
</feature>
<dbReference type="Pfam" id="PF01565">
    <property type="entry name" value="FAD_binding_4"/>
    <property type="match status" value="1"/>
</dbReference>
<dbReference type="PANTHER" id="PTHR13748">
    <property type="entry name" value="COBW-RELATED"/>
    <property type="match status" value="1"/>
</dbReference>
<dbReference type="InterPro" id="IPR036627">
    <property type="entry name" value="CobW-likC_sf"/>
</dbReference>
<protein>
    <submittedName>
        <fullName evidence="20">Uncharacterized protein</fullName>
    </submittedName>
</protein>
<dbReference type="SMART" id="SM00382">
    <property type="entry name" value="AAA"/>
    <property type="match status" value="2"/>
</dbReference>
<feature type="region of interest" description="Disordered" evidence="14">
    <location>
        <begin position="2270"/>
        <end position="2291"/>
    </location>
</feature>
<feature type="transmembrane region" description="Helical" evidence="15">
    <location>
        <begin position="822"/>
        <end position="843"/>
    </location>
</feature>
<keyword evidence="2" id="KW-0285">Flavoprotein</keyword>
<dbReference type="InterPro" id="IPR035906">
    <property type="entry name" value="MetI-like_sf"/>
</dbReference>
<keyword evidence="16" id="KW-0732">Signal</keyword>
<dbReference type="Gene3D" id="2.30.40.10">
    <property type="entry name" value="Urease, subunit C, domain 1"/>
    <property type="match status" value="1"/>
</dbReference>
<feature type="domain" description="FAD-binding PCMH-type" evidence="19">
    <location>
        <begin position="1278"/>
        <end position="1452"/>
    </location>
</feature>
<dbReference type="CDD" id="cd06261">
    <property type="entry name" value="TM_PBP2"/>
    <property type="match status" value="1"/>
</dbReference>
<evidence type="ECO:0000256" key="4">
    <source>
        <dbReference type="ARBA" id="ARBA00022723"/>
    </source>
</evidence>
<feature type="transmembrane region" description="Helical" evidence="15">
    <location>
        <begin position="604"/>
        <end position="621"/>
    </location>
</feature>
<keyword evidence="4" id="KW-0479">Metal-binding</keyword>
<evidence type="ECO:0000256" key="3">
    <source>
        <dbReference type="ARBA" id="ARBA00022692"/>
    </source>
</evidence>
<dbReference type="InterPro" id="IPR016164">
    <property type="entry name" value="FAD-linked_Oxase-like_C"/>
</dbReference>
<dbReference type="GO" id="GO:0046872">
    <property type="term" value="F:metal ion binding"/>
    <property type="evidence" value="ECO:0007669"/>
    <property type="project" value="UniProtKB-KW"/>
</dbReference>
<dbReference type="InterPro" id="IPR011059">
    <property type="entry name" value="Metal-dep_hydrolase_composite"/>
</dbReference>
<evidence type="ECO:0000259" key="17">
    <source>
        <dbReference type="PROSITE" id="PS50893"/>
    </source>
</evidence>
<feature type="transmembrane region" description="Helical" evidence="15">
    <location>
        <begin position="692"/>
        <end position="714"/>
    </location>
</feature>
<feature type="transmembrane region" description="Helical" evidence="15">
    <location>
        <begin position="667"/>
        <end position="686"/>
    </location>
</feature>
<dbReference type="InterPro" id="IPR016169">
    <property type="entry name" value="FAD-bd_PCMH_sub2"/>
</dbReference>
<dbReference type="InterPro" id="IPR032466">
    <property type="entry name" value="Metal_Hydrolase"/>
</dbReference>
<gene>
    <name evidence="20" type="ORF">EVOR1521_LOCUS16436</name>
</gene>
<evidence type="ECO:0000259" key="18">
    <source>
        <dbReference type="PROSITE" id="PS50928"/>
    </source>
</evidence>
<evidence type="ECO:0000256" key="12">
    <source>
        <dbReference type="ARBA" id="ARBA00034320"/>
    </source>
</evidence>
<dbReference type="InterPro" id="IPR006094">
    <property type="entry name" value="Oxid_FAD_bind_N"/>
</dbReference>
<dbReference type="SMART" id="SM00833">
    <property type="entry name" value="CobW_C"/>
    <property type="match status" value="1"/>
</dbReference>
<evidence type="ECO:0000259" key="19">
    <source>
        <dbReference type="PROSITE" id="PS51387"/>
    </source>
</evidence>
<keyword evidence="21" id="KW-1185">Reference proteome</keyword>
<dbReference type="Gene3D" id="3.30.465.10">
    <property type="match status" value="1"/>
</dbReference>
<organism evidence="20 21">
    <name type="scientific">Effrenium voratum</name>
    <dbReference type="NCBI Taxonomy" id="2562239"/>
    <lineage>
        <taxon>Eukaryota</taxon>
        <taxon>Sar</taxon>
        <taxon>Alveolata</taxon>
        <taxon>Dinophyceae</taxon>
        <taxon>Suessiales</taxon>
        <taxon>Symbiodiniaceae</taxon>
        <taxon>Effrenium</taxon>
    </lineage>
</organism>
<feature type="transmembrane region" description="Helical" evidence="15">
    <location>
        <begin position="781"/>
        <end position="801"/>
    </location>
</feature>
<comment type="caution">
    <text evidence="20">The sequence shown here is derived from an EMBL/GenBank/DDBJ whole genome shotgun (WGS) entry which is preliminary data.</text>
</comment>
<evidence type="ECO:0000256" key="5">
    <source>
        <dbReference type="ARBA" id="ARBA00022741"/>
    </source>
</evidence>
<dbReference type="Pfam" id="PF02492">
    <property type="entry name" value="cobW"/>
    <property type="match status" value="1"/>
</dbReference>
<keyword evidence="10 15" id="KW-0472">Membrane</keyword>
<dbReference type="SUPFAM" id="SSF90002">
    <property type="entry name" value="Hypothetical protein YjiA, C-terminal domain"/>
    <property type="match status" value="1"/>
</dbReference>
<dbReference type="CDD" id="cd01293">
    <property type="entry name" value="Bact_CD"/>
    <property type="match status" value="1"/>
</dbReference>
<keyword evidence="3 15" id="KW-0812">Transmembrane</keyword>
<evidence type="ECO:0000313" key="20">
    <source>
        <dbReference type="EMBL" id="CAJ1391172.1"/>
    </source>
</evidence>
<comment type="similarity">
    <text evidence="12">Belongs to the SIMIBI class G3E GTPase family. ZNG1 subfamily.</text>
</comment>